<gene>
    <name evidence="2" type="ORF">LCOR_04508.1</name>
</gene>
<keyword evidence="1" id="KW-0732">Signal</keyword>
<evidence type="ECO:0000313" key="2">
    <source>
        <dbReference type="EMBL" id="CDH53110.1"/>
    </source>
</evidence>
<dbReference type="VEuPathDB" id="FungiDB:LCOR_04508.1"/>
<feature type="chain" id="PRO_5001652684" evidence="1">
    <location>
        <begin position="20"/>
        <end position="133"/>
    </location>
</feature>
<accession>A0A068RTT0</accession>
<dbReference type="EMBL" id="CBTN010000016">
    <property type="protein sequence ID" value="CDH53110.1"/>
    <property type="molecule type" value="Genomic_DNA"/>
</dbReference>
<organism evidence="2 3">
    <name type="scientific">Lichtheimia corymbifera JMRC:FSU:9682</name>
    <dbReference type="NCBI Taxonomy" id="1263082"/>
    <lineage>
        <taxon>Eukaryota</taxon>
        <taxon>Fungi</taxon>
        <taxon>Fungi incertae sedis</taxon>
        <taxon>Mucoromycota</taxon>
        <taxon>Mucoromycotina</taxon>
        <taxon>Mucoromycetes</taxon>
        <taxon>Mucorales</taxon>
        <taxon>Lichtheimiaceae</taxon>
        <taxon>Lichtheimia</taxon>
    </lineage>
</organism>
<dbReference type="AlphaFoldDB" id="A0A068RTT0"/>
<evidence type="ECO:0000313" key="3">
    <source>
        <dbReference type="Proteomes" id="UP000027586"/>
    </source>
</evidence>
<feature type="signal peptide" evidence="1">
    <location>
        <begin position="1"/>
        <end position="19"/>
    </location>
</feature>
<protein>
    <submittedName>
        <fullName evidence="2">Uncharacterized protein</fullName>
    </submittedName>
</protein>
<comment type="caution">
    <text evidence="2">The sequence shown here is derived from an EMBL/GenBank/DDBJ whole genome shotgun (WGS) entry which is preliminary data.</text>
</comment>
<sequence length="133" mass="14960">MTGVLCINMLGVQWVWVDGCNQSQWYVILKCRFDYYVVSGMDGSCCVNSAEDGDGLDGMDEKAYILTKGGFRPWMVLDVGAKARTAASFHSWMDMFTAVATNDDDTHRFSVIHQASFWNERQDRNLKAGKQIG</sequence>
<keyword evidence="3" id="KW-1185">Reference proteome</keyword>
<proteinExistence type="predicted"/>
<reference evidence="2" key="1">
    <citation type="submission" date="2013-08" db="EMBL/GenBank/DDBJ databases">
        <title>Gene expansion shapes genome architecture in the human pathogen Lichtheimia corymbifera: an evolutionary genomics analysis in the ancient terrestrial Mucorales (Mucoromycotina).</title>
        <authorList>
            <person name="Schwartze V.U."/>
            <person name="Winter S."/>
            <person name="Shelest E."/>
            <person name="Marcet-Houben M."/>
            <person name="Horn F."/>
            <person name="Wehner S."/>
            <person name="Hoffmann K."/>
            <person name="Riege K."/>
            <person name="Sammeth M."/>
            <person name="Nowrousian M."/>
            <person name="Valiante V."/>
            <person name="Linde J."/>
            <person name="Jacobsen I.D."/>
            <person name="Marz M."/>
            <person name="Brakhage A.A."/>
            <person name="Gabaldon T."/>
            <person name="Bocker S."/>
            <person name="Voigt K."/>
        </authorList>
    </citation>
    <scope>NUCLEOTIDE SEQUENCE [LARGE SCALE GENOMIC DNA]</scope>
    <source>
        <strain evidence="2">FSU 9682</strain>
    </source>
</reference>
<dbReference type="Proteomes" id="UP000027586">
    <property type="component" value="Unassembled WGS sequence"/>
</dbReference>
<name>A0A068RTT0_9FUNG</name>
<evidence type="ECO:0000256" key="1">
    <source>
        <dbReference type="SAM" id="SignalP"/>
    </source>
</evidence>